<dbReference type="PATRIC" id="fig|1227739.3.peg.3264"/>
<dbReference type="Proteomes" id="UP000019423">
    <property type="component" value="Chromosome"/>
</dbReference>
<dbReference type="Pfam" id="PF00795">
    <property type="entry name" value="CN_hydrolase"/>
    <property type="match status" value="1"/>
</dbReference>
<evidence type="ECO:0000256" key="2">
    <source>
        <dbReference type="SAM" id="MobiDB-lite"/>
    </source>
</evidence>
<reference evidence="5 6" key="1">
    <citation type="submission" date="2014-01" db="EMBL/GenBank/DDBJ databases">
        <title>Complete genome sequence of ionizing-radiation resistance bacterium Hymenobacter swuensis DY53.</title>
        <authorList>
            <person name="Jung J.-H."/>
            <person name="Jeong S.-W."/>
            <person name="Joe M.-H."/>
            <person name="Cho y.-j."/>
            <person name="Kim M.-K."/>
            <person name="Lim S.-Y."/>
        </authorList>
    </citation>
    <scope>NUCLEOTIDE SEQUENCE [LARGE SCALE GENOMIC DNA]</scope>
    <source>
        <strain evidence="5 6">DY53</strain>
    </source>
</reference>
<dbReference type="PANTHER" id="PTHR23088">
    <property type="entry name" value="NITRILASE-RELATED"/>
    <property type="match status" value="1"/>
</dbReference>
<keyword evidence="6" id="KW-1185">Reference proteome</keyword>
<feature type="compositionally biased region" description="Basic residues" evidence="2">
    <location>
        <begin position="588"/>
        <end position="597"/>
    </location>
</feature>
<accession>W8F3T6</accession>
<evidence type="ECO:0000259" key="3">
    <source>
        <dbReference type="PROSITE" id="PS50263"/>
    </source>
</evidence>
<dbReference type="InterPro" id="IPR016181">
    <property type="entry name" value="Acyl_CoA_acyltransferase"/>
</dbReference>
<evidence type="ECO:0000313" key="6">
    <source>
        <dbReference type="Proteomes" id="UP000019423"/>
    </source>
</evidence>
<sequence length="597" mass="67283">MLCSRTSSYRPAGAGTFAPFFRISFFRIDMPTSSNGKAGGGSAKKQTLPGMPAAPELMTPTAVPAHKLVLRALKRTDFKAVKEIMDKVYSNMEGAWAQDEYNALLKKFPEGQICIEDNGQVVAAALAIIVQYSDFGDRHTYSKITGHGKFDTHNADGDTLYGVDVFVDPEYRSLRLGRRLYDARKELCENLNLRAMVAGGRIPGYAAYANEMTPAKYVEMVRNKELTDPILTFQLSNDFYVRKLIRGYLPYDSESKAYATLLEWINVYYDEEFDKLIGNQKSNVRIGIVQWQMRATKNLEDFFQQMEFFVDTVSGYKADCVLFPEFFNAPMMALTNEESPSVAIRSMAAFTEPIKTKMMELAVSYNINVIAGSMPLYDDGKLYNVSYLCRRDGTVDEQYKLHVTPDEASYWGMRGGDKLRCFDTDFGKIGILICYDVEFPELSRILSEEGMKILFVPFWTDTKNAYQRVRLCAQARAIENECYVAITGSVGNLPRVENMDIQYSQSAVFSPSDFAFPHDAIVAEATPNTEMTLIADLDLDLLKDLNTGGAVRNLRDRRKDLYSLSWSKKTERDDELLAQGEERAPKTASRRKAVSAG</sequence>
<dbReference type="EMBL" id="CP007145">
    <property type="protein sequence ID" value="AHJ98687.1"/>
    <property type="molecule type" value="Genomic_DNA"/>
</dbReference>
<dbReference type="InterPro" id="IPR001110">
    <property type="entry name" value="UPF0012_CS"/>
</dbReference>
<dbReference type="AlphaFoldDB" id="W8F3T6"/>
<dbReference type="HOGENOM" id="CLU_519657_0_0_10"/>
<organism evidence="5 6">
    <name type="scientific">Hymenobacter swuensis DY53</name>
    <dbReference type="NCBI Taxonomy" id="1227739"/>
    <lineage>
        <taxon>Bacteria</taxon>
        <taxon>Pseudomonadati</taxon>
        <taxon>Bacteroidota</taxon>
        <taxon>Cytophagia</taxon>
        <taxon>Cytophagales</taxon>
        <taxon>Hymenobacteraceae</taxon>
        <taxon>Hymenobacter</taxon>
    </lineage>
</organism>
<dbReference type="SUPFAM" id="SSF55729">
    <property type="entry name" value="Acyl-CoA N-acyltransferases (Nat)"/>
    <property type="match status" value="1"/>
</dbReference>
<evidence type="ECO:0000259" key="4">
    <source>
        <dbReference type="PROSITE" id="PS51186"/>
    </source>
</evidence>
<evidence type="ECO:0000313" key="5">
    <source>
        <dbReference type="EMBL" id="AHJ98687.1"/>
    </source>
</evidence>
<comment type="similarity">
    <text evidence="1">Belongs to the carbon-nitrogen hydrolase superfamily. NIT1/NIT2 family.</text>
</comment>
<dbReference type="Gene3D" id="3.60.110.10">
    <property type="entry name" value="Carbon-nitrogen hydrolase"/>
    <property type="match status" value="1"/>
</dbReference>
<name>W8F3T6_9BACT</name>
<feature type="region of interest" description="Disordered" evidence="2">
    <location>
        <begin position="573"/>
        <end position="597"/>
    </location>
</feature>
<dbReference type="PANTHER" id="PTHR23088:SF50">
    <property type="entry name" value="HYDROLASE YHCX"/>
    <property type="match status" value="1"/>
</dbReference>
<dbReference type="InterPro" id="IPR003010">
    <property type="entry name" value="C-N_Hydrolase"/>
</dbReference>
<dbReference type="GO" id="GO:0016747">
    <property type="term" value="F:acyltransferase activity, transferring groups other than amino-acyl groups"/>
    <property type="evidence" value="ECO:0007669"/>
    <property type="project" value="InterPro"/>
</dbReference>
<dbReference type="InterPro" id="IPR000182">
    <property type="entry name" value="GNAT_dom"/>
</dbReference>
<dbReference type="SUPFAM" id="SSF56317">
    <property type="entry name" value="Carbon-nitrogen hydrolase"/>
    <property type="match status" value="1"/>
</dbReference>
<feature type="domain" description="CN hydrolase" evidence="3">
    <location>
        <begin position="284"/>
        <end position="539"/>
    </location>
</feature>
<dbReference type="GO" id="GO:0016787">
    <property type="term" value="F:hydrolase activity"/>
    <property type="evidence" value="ECO:0007669"/>
    <property type="project" value="UniProtKB-KW"/>
</dbReference>
<protein>
    <submittedName>
        <fullName evidence="5">Nitrilase-like hydrolase</fullName>
    </submittedName>
</protein>
<dbReference type="InterPro" id="IPR036526">
    <property type="entry name" value="C-N_Hydrolase_sf"/>
</dbReference>
<dbReference type="PROSITE" id="PS51186">
    <property type="entry name" value="GNAT"/>
    <property type="match status" value="1"/>
</dbReference>
<dbReference type="Gene3D" id="3.40.630.30">
    <property type="match status" value="1"/>
</dbReference>
<dbReference type="PROSITE" id="PS50263">
    <property type="entry name" value="CN_HYDROLASE"/>
    <property type="match status" value="1"/>
</dbReference>
<proteinExistence type="inferred from homology"/>
<dbReference type="eggNOG" id="COG0388">
    <property type="taxonomic scope" value="Bacteria"/>
</dbReference>
<evidence type="ECO:0000256" key="1">
    <source>
        <dbReference type="ARBA" id="ARBA00010613"/>
    </source>
</evidence>
<keyword evidence="5" id="KW-0378">Hydrolase</keyword>
<dbReference type="KEGG" id="hsw:Hsw_3092"/>
<dbReference type="CDD" id="cd04301">
    <property type="entry name" value="NAT_SF"/>
    <property type="match status" value="1"/>
</dbReference>
<dbReference type="STRING" id="1227739.Hsw_3092"/>
<gene>
    <name evidence="5" type="ORF">Hsw_3092</name>
</gene>
<dbReference type="Pfam" id="PF00583">
    <property type="entry name" value="Acetyltransf_1"/>
    <property type="match status" value="1"/>
</dbReference>
<dbReference type="CDD" id="cd07574">
    <property type="entry name" value="nitrilase_Rim1_like"/>
    <property type="match status" value="1"/>
</dbReference>
<dbReference type="PROSITE" id="PS01227">
    <property type="entry name" value="UPF0012"/>
    <property type="match status" value="1"/>
</dbReference>
<feature type="domain" description="N-acetyltransferase" evidence="4">
    <location>
        <begin position="68"/>
        <end position="274"/>
    </location>
</feature>